<dbReference type="GeneID" id="42854988"/>
<dbReference type="Proteomes" id="UP000265557">
    <property type="component" value="Chromosome"/>
</dbReference>
<accession>A0A3G9CR96</accession>
<evidence type="ECO:0000313" key="2">
    <source>
        <dbReference type="EMBL" id="BAW28344.1"/>
    </source>
</evidence>
<dbReference type="AlphaFoldDB" id="A0A3G9CR96"/>
<proteinExistence type="predicted"/>
<reference evidence="2 3" key="1">
    <citation type="submission" date="2016-09" db="EMBL/GenBank/DDBJ databases">
        <title>Complete Genome Sequence of Methanosarcina thermophila MT-1.</title>
        <authorList>
            <person name="Kouzuma A."/>
        </authorList>
    </citation>
    <scope>NUCLEOTIDE SEQUENCE [LARGE SCALE GENOMIC DNA]</scope>
    <source>
        <strain evidence="2 3">MT-1</strain>
    </source>
</reference>
<dbReference type="EMBL" id="AP017646">
    <property type="protein sequence ID" value="BAW28344.1"/>
    <property type="molecule type" value="Genomic_DNA"/>
</dbReference>
<evidence type="ECO:0000256" key="1">
    <source>
        <dbReference type="SAM" id="MobiDB-lite"/>
    </source>
</evidence>
<feature type="compositionally biased region" description="Basic and acidic residues" evidence="1">
    <location>
        <begin position="44"/>
        <end position="55"/>
    </location>
</feature>
<gene>
    <name evidence="2" type="ORF">MESMT1_0414</name>
</gene>
<sequence>MVLKSKFKGLLEKEHQIKELCKTRSKGELKRWIQEKSSKKRVEKRAQHEKGFKAP</sequence>
<evidence type="ECO:0000313" key="3">
    <source>
        <dbReference type="Proteomes" id="UP000265557"/>
    </source>
</evidence>
<dbReference type="RefSeq" id="WP_156149737.1">
    <property type="nucleotide sequence ID" value="NZ_FPAO01000001.1"/>
</dbReference>
<name>A0A3G9CR96_METTE</name>
<feature type="region of interest" description="Disordered" evidence="1">
    <location>
        <begin position="31"/>
        <end position="55"/>
    </location>
</feature>
<organism evidence="2 3">
    <name type="scientific">Methanosarcina thermophila</name>
    <dbReference type="NCBI Taxonomy" id="2210"/>
    <lineage>
        <taxon>Archaea</taxon>
        <taxon>Methanobacteriati</taxon>
        <taxon>Methanobacteriota</taxon>
        <taxon>Stenosarchaea group</taxon>
        <taxon>Methanomicrobia</taxon>
        <taxon>Methanosarcinales</taxon>
        <taxon>Methanosarcinaceae</taxon>
        <taxon>Methanosarcina</taxon>
    </lineage>
</organism>
<protein>
    <submittedName>
        <fullName evidence="2">Cytochrome b5</fullName>
    </submittedName>
</protein>